<evidence type="ECO:0000313" key="3">
    <source>
        <dbReference type="Proteomes" id="UP000259465"/>
    </source>
</evidence>
<accession>A0AAD0RSE6</accession>
<dbReference type="Gene3D" id="3.40.470.10">
    <property type="entry name" value="Uracil-DNA glycosylase-like domain"/>
    <property type="match status" value="1"/>
</dbReference>
<name>A0AAD0RSE6_9NEIS</name>
<dbReference type="Proteomes" id="UP000259465">
    <property type="component" value="Chromosome"/>
</dbReference>
<dbReference type="KEGG" id="crz:D1345_12585"/>
<dbReference type="SMART" id="SM00986">
    <property type="entry name" value="UDG"/>
    <property type="match status" value="1"/>
</dbReference>
<dbReference type="SMART" id="SM00987">
    <property type="entry name" value="UreE_C"/>
    <property type="match status" value="1"/>
</dbReference>
<evidence type="ECO:0000313" key="2">
    <source>
        <dbReference type="EMBL" id="AXT46983.1"/>
    </source>
</evidence>
<keyword evidence="3" id="KW-1185">Reference proteome</keyword>
<dbReference type="InterPro" id="IPR036895">
    <property type="entry name" value="Uracil-DNA_glycosylase-like_sf"/>
</dbReference>
<feature type="domain" description="Uracil-DNA glycosylase-like" evidence="1">
    <location>
        <begin position="40"/>
        <end position="213"/>
    </location>
</feature>
<reference evidence="2 3" key="1">
    <citation type="submission" date="2018-08" db="EMBL/GenBank/DDBJ databases">
        <title>Complete genome sequence of JP2-74.</title>
        <authorList>
            <person name="Wu L."/>
        </authorList>
    </citation>
    <scope>NUCLEOTIDE SEQUENCE [LARGE SCALE GENOMIC DNA]</scope>
    <source>
        <strain evidence="2 3">JP2-74</strain>
    </source>
</reference>
<organism evidence="2 3">
    <name type="scientific">Chromobacterium rhizoryzae</name>
    <dbReference type="NCBI Taxonomy" id="1778675"/>
    <lineage>
        <taxon>Bacteria</taxon>
        <taxon>Pseudomonadati</taxon>
        <taxon>Pseudomonadota</taxon>
        <taxon>Betaproteobacteria</taxon>
        <taxon>Neisseriales</taxon>
        <taxon>Chromobacteriaceae</taxon>
        <taxon>Chromobacterium</taxon>
    </lineage>
</organism>
<evidence type="ECO:0000259" key="1">
    <source>
        <dbReference type="SMART" id="SM00986"/>
    </source>
</evidence>
<dbReference type="RefSeq" id="WP_118267901.1">
    <property type="nucleotide sequence ID" value="NZ_CP031968.1"/>
</dbReference>
<proteinExistence type="predicted"/>
<gene>
    <name evidence="2" type="ORF">D1345_12585</name>
</gene>
<dbReference type="Pfam" id="PF03167">
    <property type="entry name" value="UDG"/>
    <property type="match status" value="1"/>
</dbReference>
<dbReference type="EMBL" id="CP031968">
    <property type="protein sequence ID" value="AXT46983.1"/>
    <property type="molecule type" value="Genomic_DNA"/>
</dbReference>
<dbReference type="InterPro" id="IPR005122">
    <property type="entry name" value="Uracil-DNA_glycosylase-like"/>
</dbReference>
<dbReference type="SUPFAM" id="SSF52141">
    <property type="entry name" value="Uracil-DNA glycosylase-like"/>
    <property type="match status" value="1"/>
</dbReference>
<dbReference type="CDD" id="cd10034">
    <property type="entry name" value="UDG_BdiUng_like"/>
    <property type="match status" value="1"/>
</dbReference>
<dbReference type="AlphaFoldDB" id="A0AAD0RSE6"/>
<protein>
    <submittedName>
        <fullName evidence="2">Uracil-DNA glycosylase</fullName>
    </submittedName>
</protein>
<sequence length="262" mass="28249">MLWDPGPPPPFSSLFEHAPLASYQALPAKFRLEWGPIYYRGRLDGSAKVLIVGQDPSADENLVRRAMVGTAGQRVQGFLRKLGLDRSYVIVNASLYSIYGQFDGEMAGFMDQAAVRAWRNQLLDQLKQPGLQAVIGFGKAAAKVLDDWPGAATFKAAQRLFQPQHPTARSPGALLKSWNQTLAALAPLLSPDPGAAPDPSPYALTGFRDQDLARIPAADLPFGMPAWLGQGDMATRVIKGQAKLKTPAANASILWTAQADQG</sequence>